<dbReference type="Gene3D" id="3.90.550.10">
    <property type="entry name" value="Spore Coat Polysaccharide Biosynthesis Protein SpsA, Chain A"/>
    <property type="match status" value="1"/>
</dbReference>
<dbReference type="GO" id="GO:0042285">
    <property type="term" value="F:xylosyltransferase activity"/>
    <property type="evidence" value="ECO:0007669"/>
    <property type="project" value="TreeGrafter"/>
</dbReference>
<feature type="transmembrane region" description="Helical" evidence="8">
    <location>
        <begin position="40"/>
        <end position="59"/>
    </location>
</feature>
<sequence>MSFKRQHHLATSPTYTSPPASPWRARADILRRRPLRFRQLAFIAVSIVLFCTFVAFSRYHRNDRTEWIIVEDGYPPSHANAPAHVHDQQKPPAMHMHPALANAPARVEAPAQAQVPSHVPDTQADYVKEASEPIVFSLIMFSEDSANEGAILMKSILMYSSAPVEFHVICDEAAQAYLEKRFRLITRPAHDILVRFYLLPWESMVGRIERDGSITSDHSAGTPGLMKLFIHEILPDTIKRAIFVDTDAFFITDPALLWDYFVQLKPTTAIAMPTHSDQSAEEWHHANRICSCIMLLDLARLRELRMMDSSVYRDAPGSGPRALAPAAFTRMFGPPGEDGRYRGVKLGDQGYWWAIVSYYGEIFEHLSFEWEMSSCLMDMYFTGLGHDDTDEASERAVQVHTKGTPHEGEVVLPKMLHFNCLDGTPHYYEWEGWSDPTNSLTQRWWPAVQYHVGFKWLWLNAHRATNATMRIQTVKDIVFADERYAQSL</sequence>
<keyword evidence="6" id="KW-0325">Glycoprotein</keyword>
<evidence type="ECO:0000256" key="7">
    <source>
        <dbReference type="SAM" id="MobiDB-lite"/>
    </source>
</evidence>
<reference evidence="9 10" key="1">
    <citation type="journal article" date="2012" name="Science">
        <title>The Paleozoic origin of enzymatic lignin decomposition reconstructed from 31 fungal genomes.</title>
        <authorList>
            <person name="Floudas D."/>
            <person name="Binder M."/>
            <person name="Riley R."/>
            <person name="Barry K."/>
            <person name="Blanchette R.A."/>
            <person name="Henrissat B."/>
            <person name="Martinez A.T."/>
            <person name="Otillar R."/>
            <person name="Spatafora J.W."/>
            <person name="Yadav J.S."/>
            <person name="Aerts A."/>
            <person name="Benoit I."/>
            <person name="Boyd A."/>
            <person name="Carlson A."/>
            <person name="Copeland A."/>
            <person name="Coutinho P.M."/>
            <person name="de Vries R.P."/>
            <person name="Ferreira P."/>
            <person name="Findley K."/>
            <person name="Foster B."/>
            <person name="Gaskell J."/>
            <person name="Glotzer D."/>
            <person name="Gorecki P."/>
            <person name="Heitman J."/>
            <person name="Hesse C."/>
            <person name="Hori C."/>
            <person name="Igarashi K."/>
            <person name="Jurgens J.A."/>
            <person name="Kallen N."/>
            <person name="Kersten P."/>
            <person name="Kohler A."/>
            <person name="Kuees U."/>
            <person name="Kumar T.K.A."/>
            <person name="Kuo A."/>
            <person name="LaButti K."/>
            <person name="Larrondo L.F."/>
            <person name="Lindquist E."/>
            <person name="Ling A."/>
            <person name="Lombard V."/>
            <person name="Lucas S."/>
            <person name="Lundell T."/>
            <person name="Martin R."/>
            <person name="McLaughlin D.J."/>
            <person name="Morgenstern I."/>
            <person name="Morin E."/>
            <person name="Murat C."/>
            <person name="Nagy L.G."/>
            <person name="Nolan M."/>
            <person name="Ohm R.A."/>
            <person name="Patyshakuliyeva A."/>
            <person name="Rokas A."/>
            <person name="Ruiz-Duenas F.J."/>
            <person name="Sabat G."/>
            <person name="Salamov A."/>
            <person name="Samejima M."/>
            <person name="Schmutz J."/>
            <person name="Slot J.C."/>
            <person name="St John F."/>
            <person name="Stenlid J."/>
            <person name="Sun H."/>
            <person name="Sun S."/>
            <person name="Syed K."/>
            <person name="Tsang A."/>
            <person name="Wiebenga A."/>
            <person name="Young D."/>
            <person name="Pisabarro A."/>
            <person name="Eastwood D.C."/>
            <person name="Martin F."/>
            <person name="Cullen D."/>
            <person name="Grigoriev I.V."/>
            <person name="Hibbett D.S."/>
        </authorList>
    </citation>
    <scope>NUCLEOTIDE SEQUENCE [LARGE SCALE GENOMIC DNA]</scope>
    <source>
        <strain evidence="9 10">MD-104</strain>
    </source>
</reference>
<organism evidence="9 10">
    <name type="scientific">Wolfiporia cocos (strain MD-104)</name>
    <name type="common">Brown rot fungus</name>
    <dbReference type="NCBI Taxonomy" id="742152"/>
    <lineage>
        <taxon>Eukaryota</taxon>
        <taxon>Fungi</taxon>
        <taxon>Dikarya</taxon>
        <taxon>Basidiomycota</taxon>
        <taxon>Agaricomycotina</taxon>
        <taxon>Agaricomycetes</taxon>
        <taxon>Polyporales</taxon>
        <taxon>Phaeolaceae</taxon>
        <taxon>Wolfiporia</taxon>
    </lineage>
</organism>
<dbReference type="EMBL" id="KB467942">
    <property type="protein sequence ID" value="PCH38757.1"/>
    <property type="molecule type" value="Genomic_DNA"/>
</dbReference>
<evidence type="ECO:0000256" key="2">
    <source>
        <dbReference type="ARBA" id="ARBA00022692"/>
    </source>
</evidence>
<keyword evidence="4 8" id="KW-1133">Transmembrane helix</keyword>
<evidence type="ECO:0000256" key="8">
    <source>
        <dbReference type="SAM" id="Phobius"/>
    </source>
</evidence>
<keyword evidence="9" id="KW-0808">Transferase</keyword>
<dbReference type="GO" id="GO:0035269">
    <property type="term" value="P:protein O-linked glycosylation via mannose"/>
    <property type="evidence" value="ECO:0007669"/>
    <property type="project" value="TreeGrafter"/>
</dbReference>
<dbReference type="GO" id="GO:0015020">
    <property type="term" value="F:glucuronosyltransferase activity"/>
    <property type="evidence" value="ECO:0007669"/>
    <property type="project" value="TreeGrafter"/>
</dbReference>
<evidence type="ECO:0000256" key="4">
    <source>
        <dbReference type="ARBA" id="ARBA00022989"/>
    </source>
</evidence>
<comment type="subcellular location">
    <subcellularLocation>
        <location evidence="1">Membrane</location>
        <topology evidence="1">Single-pass type II membrane protein</topology>
    </subcellularLocation>
</comment>
<dbReference type="SUPFAM" id="SSF53448">
    <property type="entry name" value="Nucleotide-diphospho-sugar transferases"/>
    <property type="match status" value="1"/>
</dbReference>
<evidence type="ECO:0000256" key="5">
    <source>
        <dbReference type="ARBA" id="ARBA00023136"/>
    </source>
</evidence>
<evidence type="ECO:0000256" key="6">
    <source>
        <dbReference type="ARBA" id="ARBA00023180"/>
    </source>
</evidence>
<dbReference type="OrthoDB" id="411524at2759"/>
<evidence type="ECO:0000256" key="3">
    <source>
        <dbReference type="ARBA" id="ARBA00022968"/>
    </source>
</evidence>
<keyword evidence="5 8" id="KW-0472">Membrane</keyword>
<proteinExistence type="predicted"/>
<dbReference type="InterPro" id="IPR051292">
    <property type="entry name" value="Xyl/GlcA_transferase"/>
</dbReference>
<dbReference type="STRING" id="742152.A0A2H3JRW6"/>
<name>A0A2H3JRW6_WOLCO</name>
<dbReference type="OMA" id="DWEVSSC"/>
<feature type="region of interest" description="Disordered" evidence="7">
    <location>
        <begin position="1"/>
        <end position="22"/>
    </location>
</feature>
<dbReference type="AlphaFoldDB" id="A0A2H3JRW6"/>
<evidence type="ECO:0000313" key="10">
    <source>
        <dbReference type="Proteomes" id="UP000218811"/>
    </source>
</evidence>
<evidence type="ECO:0000313" key="9">
    <source>
        <dbReference type="EMBL" id="PCH38757.1"/>
    </source>
</evidence>
<keyword evidence="2 8" id="KW-0812">Transmembrane</keyword>
<dbReference type="InterPro" id="IPR029044">
    <property type="entry name" value="Nucleotide-diphossugar_trans"/>
</dbReference>
<gene>
    <name evidence="9" type="ORF">WOLCODRAFT_97651</name>
</gene>
<keyword evidence="10" id="KW-1185">Reference proteome</keyword>
<dbReference type="PANTHER" id="PTHR12270">
    <property type="entry name" value="GLYCOSYLTRANSFERASE-RELATED"/>
    <property type="match status" value="1"/>
</dbReference>
<accession>A0A2H3JRW6</accession>
<evidence type="ECO:0000256" key="1">
    <source>
        <dbReference type="ARBA" id="ARBA00004606"/>
    </source>
</evidence>
<dbReference type="Proteomes" id="UP000218811">
    <property type="component" value="Unassembled WGS sequence"/>
</dbReference>
<keyword evidence="3" id="KW-0735">Signal-anchor</keyword>
<protein>
    <submittedName>
        <fullName evidence="9">Glycosyltransferase family 8 protein</fullName>
    </submittedName>
</protein>
<dbReference type="PANTHER" id="PTHR12270:SF25">
    <property type="entry name" value="GLYCOSYLTRANSFERASE-LIKE PROTEIN LARGE"/>
    <property type="match status" value="1"/>
</dbReference>
<dbReference type="GO" id="GO:0016020">
    <property type="term" value="C:membrane"/>
    <property type="evidence" value="ECO:0007669"/>
    <property type="project" value="UniProtKB-SubCell"/>
</dbReference>